<protein>
    <submittedName>
        <fullName evidence="10">Arylsulfatase</fullName>
        <ecNumber evidence="10">3.1.6.1</ecNumber>
    </submittedName>
</protein>
<dbReference type="GO" id="GO:0046872">
    <property type="term" value="F:metal ion binding"/>
    <property type="evidence" value="ECO:0007669"/>
    <property type="project" value="UniProtKB-KW"/>
</dbReference>
<dbReference type="Proteomes" id="UP000317429">
    <property type="component" value="Chromosome"/>
</dbReference>
<evidence type="ECO:0000256" key="1">
    <source>
        <dbReference type="ARBA" id="ARBA00001913"/>
    </source>
</evidence>
<evidence type="ECO:0000256" key="5">
    <source>
        <dbReference type="ARBA" id="ARBA00022801"/>
    </source>
</evidence>
<evidence type="ECO:0000256" key="7">
    <source>
        <dbReference type="SAM" id="MobiDB-lite"/>
    </source>
</evidence>
<dbReference type="InterPro" id="IPR000917">
    <property type="entry name" value="Sulfatase_N"/>
</dbReference>
<dbReference type="AlphaFoldDB" id="A0A518DBL6"/>
<evidence type="ECO:0000256" key="6">
    <source>
        <dbReference type="ARBA" id="ARBA00022837"/>
    </source>
</evidence>
<dbReference type="GO" id="GO:0004065">
    <property type="term" value="F:arylsulfatase activity"/>
    <property type="evidence" value="ECO:0007669"/>
    <property type="project" value="UniProtKB-EC"/>
</dbReference>
<evidence type="ECO:0000256" key="3">
    <source>
        <dbReference type="ARBA" id="ARBA00022723"/>
    </source>
</evidence>
<accession>A0A518DBL6</accession>
<dbReference type="CDD" id="cd16155">
    <property type="entry name" value="sulfatase_like"/>
    <property type="match status" value="1"/>
</dbReference>
<dbReference type="SUPFAM" id="SSF53649">
    <property type="entry name" value="Alkaline phosphatase-like"/>
    <property type="match status" value="1"/>
</dbReference>
<keyword evidence="3" id="KW-0479">Metal-binding</keyword>
<comment type="cofactor">
    <cofactor evidence="1">
        <name>Ca(2+)</name>
        <dbReference type="ChEBI" id="CHEBI:29108"/>
    </cofactor>
</comment>
<dbReference type="EC" id="3.1.6.1" evidence="10"/>
<evidence type="ECO:0000256" key="2">
    <source>
        <dbReference type="ARBA" id="ARBA00008779"/>
    </source>
</evidence>
<dbReference type="PANTHER" id="PTHR42693">
    <property type="entry name" value="ARYLSULFATASE FAMILY MEMBER"/>
    <property type="match status" value="1"/>
</dbReference>
<dbReference type="Pfam" id="PF00884">
    <property type="entry name" value="Sulfatase"/>
    <property type="match status" value="1"/>
</dbReference>
<reference evidence="10 11" key="1">
    <citation type="submission" date="2019-02" db="EMBL/GenBank/DDBJ databases">
        <title>Deep-cultivation of Planctomycetes and their phenomic and genomic characterization uncovers novel biology.</title>
        <authorList>
            <person name="Wiegand S."/>
            <person name="Jogler M."/>
            <person name="Boedeker C."/>
            <person name="Pinto D."/>
            <person name="Vollmers J."/>
            <person name="Rivas-Marin E."/>
            <person name="Kohn T."/>
            <person name="Peeters S.H."/>
            <person name="Heuer A."/>
            <person name="Rast P."/>
            <person name="Oberbeckmann S."/>
            <person name="Bunk B."/>
            <person name="Jeske O."/>
            <person name="Meyerdierks A."/>
            <person name="Storesund J.E."/>
            <person name="Kallscheuer N."/>
            <person name="Luecker S."/>
            <person name="Lage O.M."/>
            <person name="Pohl T."/>
            <person name="Merkel B.J."/>
            <person name="Hornburger P."/>
            <person name="Mueller R.-W."/>
            <person name="Bruemmer F."/>
            <person name="Labrenz M."/>
            <person name="Spormann A.M."/>
            <person name="Op den Camp H."/>
            <person name="Overmann J."/>
            <person name="Amann R."/>
            <person name="Jetten M.S.M."/>
            <person name="Mascher T."/>
            <person name="Medema M.H."/>
            <person name="Devos D.P."/>
            <person name="Kaster A.-K."/>
            <person name="Ovreas L."/>
            <person name="Rohde M."/>
            <person name="Galperin M.Y."/>
            <person name="Jogler C."/>
        </authorList>
    </citation>
    <scope>NUCLEOTIDE SEQUENCE [LARGE SCALE GENOMIC DNA]</scope>
    <source>
        <strain evidence="10 11">Pla175</strain>
    </source>
</reference>
<organism evidence="10 11">
    <name type="scientific">Pirellulimonas nuda</name>
    <dbReference type="NCBI Taxonomy" id="2528009"/>
    <lineage>
        <taxon>Bacteria</taxon>
        <taxon>Pseudomonadati</taxon>
        <taxon>Planctomycetota</taxon>
        <taxon>Planctomycetia</taxon>
        <taxon>Pirellulales</taxon>
        <taxon>Lacipirellulaceae</taxon>
        <taxon>Pirellulimonas</taxon>
    </lineage>
</organism>
<evidence type="ECO:0000313" key="10">
    <source>
        <dbReference type="EMBL" id="QDU88858.1"/>
    </source>
</evidence>
<evidence type="ECO:0000256" key="8">
    <source>
        <dbReference type="SAM" id="SignalP"/>
    </source>
</evidence>
<comment type="similarity">
    <text evidence="2">Belongs to the sulfatase family.</text>
</comment>
<keyword evidence="5 10" id="KW-0378">Hydrolase</keyword>
<gene>
    <name evidence="10" type="ORF">Pla175_22420</name>
</gene>
<keyword evidence="6" id="KW-0106">Calcium</keyword>
<feature type="region of interest" description="Disordered" evidence="7">
    <location>
        <begin position="442"/>
        <end position="467"/>
    </location>
</feature>
<evidence type="ECO:0000313" key="11">
    <source>
        <dbReference type="Proteomes" id="UP000317429"/>
    </source>
</evidence>
<keyword evidence="11" id="KW-1185">Reference proteome</keyword>
<dbReference type="InterPro" id="IPR050738">
    <property type="entry name" value="Sulfatase"/>
</dbReference>
<dbReference type="RefSeq" id="WP_145284300.1">
    <property type="nucleotide sequence ID" value="NZ_CP036291.1"/>
</dbReference>
<dbReference type="Gene3D" id="3.40.720.10">
    <property type="entry name" value="Alkaline Phosphatase, subunit A"/>
    <property type="match status" value="1"/>
</dbReference>
<dbReference type="InterPro" id="IPR017850">
    <property type="entry name" value="Alkaline_phosphatase_core_sf"/>
</dbReference>
<name>A0A518DBL6_9BACT</name>
<dbReference type="PANTHER" id="PTHR42693:SF42">
    <property type="entry name" value="ARYLSULFATASE G"/>
    <property type="match status" value="1"/>
</dbReference>
<dbReference type="EMBL" id="CP036291">
    <property type="protein sequence ID" value="QDU88858.1"/>
    <property type="molecule type" value="Genomic_DNA"/>
</dbReference>
<dbReference type="KEGG" id="pnd:Pla175_22420"/>
<feature type="domain" description="Sulfatase N-terminal" evidence="9">
    <location>
        <begin position="29"/>
        <end position="345"/>
    </location>
</feature>
<feature type="chain" id="PRO_5022071460" evidence="8">
    <location>
        <begin position="24"/>
        <end position="467"/>
    </location>
</feature>
<evidence type="ECO:0000256" key="4">
    <source>
        <dbReference type="ARBA" id="ARBA00022729"/>
    </source>
</evidence>
<keyword evidence="4 8" id="KW-0732">Signal</keyword>
<dbReference type="OrthoDB" id="9762324at2"/>
<evidence type="ECO:0000259" key="9">
    <source>
        <dbReference type="Pfam" id="PF00884"/>
    </source>
</evidence>
<feature type="signal peptide" evidence="8">
    <location>
        <begin position="1"/>
        <end position="23"/>
    </location>
</feature>
<sequence precursor="true">MKAMFTNLLALATFLMATHSGLAARPTQPNILHIHADDHRPDGLRALGNPLLVTPNLDAIVEQGMTFTRCYTMGSMSGAVCQPSRTMMLTGRSWKRIPGAPGAAAEADDPATFLPRVIAAAGYQTFHMGKTGNGFPTGTREFEINVVDDARGRPPENDRAHCCQRLADRTIEFLKSRKADQVDKPFYAYLAPPVPHDPRSAEPRFHDLYDADKIPLSPAFLPLHPFNNGEMTVRDEKLAPWPRTPEDTKRQNAEYYACVTGLDHHVGRIIAHLKQTGEWENTIVVVSGDNGLSMGDHGLFGKQNLYEFGGMHVPLVIAGPGVTHGKSDALVYLMDLFPTFAGLADAEIPIGVEGKTILPILTGKETKVREVLYTAYKNCQRSVRDDRWKLIRYPLVDRTQLFDLNSDPLELTNLADRPEHAAKVAELTARLAEEMTSFADNAPLEVANPKPAKWSPPATARNRARRG</sequence>
<proteinExistence type="inferred from homology"/>